<protein>
    <submittedName>
        <fullName evidence="1">Uncharacterized protein</fullName>
    </submittedName>
</protein>
<reference evidence="1 2" key="1">
    <citation type="journal article" date="2024" name="Plant Biotechnol. J.">
        <title>Genome and CRISPR/Cas9 system of a widespread forest tree (Populus alba) in the world.</title>
        <authorList>
            <person name="Liu Y.J."/>
            <person name="Jiang P.F."/>
            <person name="Han X.M."/>
            <person name="Li X.Y."/>
            <person name="Wang H.M."/>
            <person name="Wang Y.J."/>
            <person name="Wang X.X."/>
            <person name="Zeng Q.Y."/>
        </authorList>
    </citation>
    <scope>NUCLEOTIDE SEQUENCE [LARGE SCALE GENOMIC DNA]</scope>
    <source>
        <strain evidence="2">cv. PAL-ZL1</strain>
    </source>
</reference>
<proteinExistence type="predicted"/>
<sequence length="1229" mass="136340">MKTILSSETMDIPDGVKIKINARIIEVEGPRGKLTRNFKHLNLDFQLIKDEEGKRKLKIDAWFGSRKTSAAIRTALSHVENLITGVTKGYRYKMRFVYAHFPINASITNSNTAIEIRNFLGEKKVRKVDMLEGVSIVRSEKVKDELVLDGNDIELVSRSAALINQKCHVKNKDIRKFLDGIYVSEKGTVFEEEFTSLLVVFTSFIYMLPFERSSLSIMACIMKLYKALKGAAISHQVLLAMTFIQFGFAGMTLISKAALNAGMNPLVFNAYRQMIATLVLALLVLLMERKKSGSLSFSLFCKIFVAALLGPTLSLDLYYVALHLTSATFAAAILNSIPVVTFFLAIIMGLEAVGWRSFYGGLKILGIVITVGGAMLLSFYRRPSTRHPNSPSPGSNDGTFFVNKLEGRTRLILGPVLMFLSAIAWSTWLVVQSKLLELYPARLHLSTLQCLIGSVQSTIIAAALERELNSWKIRWDIQLASLAYCGVFVTGAAYGLQIWCIEKKGPFYVSMFSPLALVLTAIFSAILWAERLNWQSILGGILIVGGLYGVLWGRSKAEKQEIHNDSGHSITAENVNMVKAKASSEIAGYWFVKHALSAIVGHPSYLACFYTDWKIDELFSLPLPWKQFITMQACAPYAAMLLVQLAYGGSNILMKIALEKGLNQIVFVVYRHVIAVILLGPFAYVIERKQRPSLSLSVIIKIFVLSSLGTTIHLNVYYAGLAYTSPTVASALSNVIPSLTFIMAVLLGMEKVKTESPRGWAKMLGTAICISGSLVFTFWKGGYLFKSFENRALINIYSTKGSAGEYRHAKENWIKGSALILTSHVAWSAWLILQAVVYKVYPARLSLNTLICFFASIQSSFLALFFARTPAIWKLDWNVQLLTIIYCGVVISALGYYLQTWCISHKGPVFVAMFSPLLVVIVGLFSAFAFAERLHLGSVLGGILIDGGLYGVLWGRSKAEKQEIHNSGSPAEKSSDIEKRLCFSWKQFITMQACAPYAAMLLVQFAYGGSNILMKIALEKGLNQIVFVVYRHLIAVILLGPFAYVIERMEKVKTASPRGRAKMLGTAIWISGSLFLPSGKEDICLNVLRTGSAGEYRHAKENWIKGSALILTSHVAWSAWLILQAVVYKVYLNTLICFFASIQSSFLALFFARTTAIWKLDWNVQLLTTLYYGVVNSALVYYPQTWCISHKGPVFAANPDEGRGLADGKALETSINGYPLTNPDTSQRK</sequence>
<dbReference type="EMBL" id="RCHU02000011">
    <property type="protein sequence ID" value="KAL3577290.1"/>
    <property type="molecule type" value="Genomic_DNA"/>
</dbReference>
<evidence type="ECO:0000313" key="2">
    <source>
        <dbReference type="Proteomes" id="UP000309997"/>
    </source>
</evidence>
<comment type="caution">
    <text evidence="1">The sequence shown here is derived from an EMBL/GenBank/DDBJ whole genome shotgun (WGS) entry which is preliminary data.</text>
</comment>
<gene>
    <name evidence="1" type="ORF">D5086_022573</name>
</gene>
<accession>A0ACC4BFH5</accession>
<dbReference type="Proteomes" id="UP000309997">
    <property type="component" value="Unassembled WGS sequence"/>
</dbReference>
<evidence type="ECO:0000313" key="1">
    <source>
        <dbReference type="EMBL" id="KAL3577290.1"/>
    </source>
</evidence>
<name>A0ACC4BFH5_POPAL</name>
<organism evidence="1 2">
    <name type="scientific">Populus alba</name>
    <name type="common">White poplar</name>
    <dbReference type="NCBI Taxonomy" id="43335"/>
    <lineage>
        <taxon>Eukaryota</taxon>
        <taxon>Viridiplantae</taxon>
        <taxon>Streptophyta</taxon>
        <taxon>Embryophyta</taxon>
        <taxon>Tracheophyta</taxon>
        <taxon>Spermatophyta</taxon>
        <taxon>Magnoliopsida</taxon>
        <taxon>eudicotyledons</taxon>
        <taxon>Gunneridae</taxon>
        <taxon>Pentapetalae</taxon>
        <taxon>rosids</taxon>
        <taxon>fabids</taxon>
        <taxon>Malpighiales</taxon>
        <taxon>Salicaceae</taxon>
        <taxon>Saliceae</taxon>
        <taxon>Populus</taxon>
    </lineage>
</organism>
<keyword evidence="2" id="KW-1185">Reference proteome</keyword>